<sequence>MLRRVFWGFLELSPQASLTASPSTRSSGRRGLCLPLRLRDFFHRDDEVTRLKTALTSAEKERDEALSKRDELADLRQKQRSEREVILASARETSEIYKSEVERLKKTSRELQAVNEDHVIHMSKAQKMLKGYYDKSYGMEAQIEELHRALDTSIEKLKQSEEYRTLLKCDTATLLRNFCQKLAFDFPGMSSHFTNFVTPLGEDYMVSLFYELPEEEPADNDDSVSDASEDETGYES</sequence>
<evidence type="ECO:0000256" key="2">
    <source>
        <dbReference type="SAM" id="MobiDB-lite"/>
    </source>
</evidence>
<protein>
    <submittedName>
        <fullName evidence="3">Uncharacterized protein</fullName>
    </submittedName>
</protein>
<comment type="caution">
    <text evidence="3">The sequence shown here is derived from an EMBL/GenBank/DDBJ whole genome shotgun (WGS) entry which is preliminary data.</text>
</comment>
<keyword evidence="4" id="KW-1185">Reference proteome</keyword>
<keyword evidence="1" id="KW-0175">Coiled coil</keyword>
<dbReference type="Proteomes" id="UP001454036">
    <property type="component" value="Unassembled WGS sequence"/>
</dbReference>
<name>A0AAV3NQA5_LITER</name>
<dbReference type="EMBL" id="BAABME010000164">
    <property type="protein sequence ID" value="GAA0140255.1"/>
    <property type="molecule type" value="Genomic_DNA"/>
</dbReference>
<evidence type="ECO:0000313" key="4">
    <source>
        <dbReference type="Proteomes" id="UP001454036"/>
    </source>
</evidence>
<dbReference type="AlphaFoldDB" id="A0AAV3NQA5"/>
<proteinExistence type="predicted"/>
<feature type="region of interest" description="Disordered" evidence="2">
    <location>
        <begin position="214"/>
        <end position="236"/>
    </location>
</feature>
<evidence type="ECO:0000313" key="3">
    <source>
        <dbReference type="EMBL" id="GAA0140255.1"/>
    </source>
</evidence>
<reference evidence="3 4" key="1">
    <citation type="submission" date="2024-01" db="EMBL/GenBank/DDBJ databases">
        <title>The complete chloroplast genome sequence of Lithospermum erythrorhizon: insights into the phylogenetic relationship among Boraginaceae species and the maternal lineages of purple gromwells.</title>
        <authorList>
            <person name="Okada T."/>
            <person name="Watanabe K."/>
        </authorList>
    </citation>
    <scope>NUCLEOTIDE SEQUENCE [LARGE SCALE GENOMIC DNA]</scope>
</reference>
<evidence type="ECO:0000256" key="1">
    <source>
        <dbReference type="SAM" id="Coils"/>
    </source>
</evidence>
<feature type="coiled-coil region" evidence="1">
    <location>
        <begin position="48"/>
        <end position="117"/>
    </location>
</feature>
<gene>
    <name evidence="3" type="ORF">LIER_01636</name>
</gene>
<accession>A0AAV3NQA5</accession>
<organism evidence="3 4">
    <name type="scientific">Lithospermum erythrorhizon</name>
    <name type="common">Purple gromwell</name>
    <name type="synonym">Lithospermum officinale var. erythrorhizon</name>
    <dbReference type="NCBI Taxonomy" id="34254"/>
    <lineage>
        <taxon>Eukaryota</taxon>
        <taxon>Viridiplantae</taxon>
        <taxon>Streptophyta</taxon>
        <taxon>Embryophyta</taxon>
        <taxon>Tracheophyta</taxon>
        <taxon>Spermatophyta</taxon>
        <taxon>Magnoliopsida</taxon>
        <taxon>eudicotyledons</taxon>
        <taxon>Gunneridae</taxon>
        <taxon>Pentapetalae</taxon>
        <taxon>asterids</taxon>
        <taxon>lamiids</taxon>
        <taxon>Boraginales</taxon>
        <taxon>Boraginaceae</taxon>
        <taxon>Boraginoideae</taxon>
        <taxon>Lithospermeae</taxon>
        <taxon>Lithospermum</taxon>
    </lineage>
</organism>